<keyword evidence="8" id="KW-1185">Reference proteome</keyword>
<gene>
    <name evidence="7" type="ORF">BLNAU_5885</name>
</gene>
<keyword evidence="5" id="KW-0472">Membrane</keyword>
<evidence type="ECO:0000256" key="4">
    <source>
        <dbReference type="ARBA" id="ARBA00022840"/>
    </source>
</evidence>
<dbReference type="EMBL" id="JARBJD010000032">
    <property type="protein sequence ID" value="KAK2959090.1"/>
    <property type="molecule type" value="Genomic_DNA"/>
</dbReference>
<dbReference type="Gene3D" id="1.10.510.10">
    <property type="entry name" value="Transferase(Phosphotransferase) domain 1"/>
    <property type="match status" value="1"/>
</dbReference>
<dbReference type="InterPro" id="IPR051681">
    <property type="entry name" value="Ser/Thr_Kinases-Pseudokinases"/>
</dbReference>
<feature type="transmembrane region" description="Helical" evidence="5">
    <location>
        <begin position="42"/>
        <end position="64"/>
    </location>
</feature>
<proteinExistence type="predicted"/>
<evidence type="ECO:0000313" key="8">
    <source>
        <dbReference type="Proteomes" id="UP001281761"/>
    </source>
</evidence>
<dbReference type="InterPro" id="IPR011009">
    <property type="entry name" value="Kinase-like_dom_sf"/>
</dbReference>
<evidence type="ECO:0000256" key="5">
    <source>
        <dbReference type="SAM" id="Phobius"/>
    </source>
</evidence>
<evidence type="ECO:0000256" key="3">
    <source>
        <dbReference type="ARBA" id="ARBA00022777"/>
    </source>
</evidence>
<name>A0ABQ9Y5X0_9EUKA</name>
<keyword evidence="5" id="KW-0812">Transmembrane</keyword>
<accession>A0ABQ9Y5X0</accession>
<dbReference type="PANTHER" id="PTHR44329:SF288">
    <property type="entry name" value="MITOGEN-ACTIVATED PROTEIN KINASE KINASE KINASE 20"/>
    <property type="match status" value="1"/>
</dbReference>
<reference evidence="7 8" key="1">
    <citation type="journal article" date="2022" name="bioRxiv">
        <title>Genomics of Preaxostyla Flagellates Illuminates Evolutionary Transitions and the Path Towards Mitochondrial Loss.</title>
        <authorList>
            <person name="Novak L.V.F."/>
            <person name="Treitli S.C."/>
            <person name="Pyrih J."/>
            <person name="Halakuc P."/>
            <person name="Pipaliya S.V."/>
            <person name="Vacek V."/>
            <person name="Brzon O."/>
            <person name="Soukal P."/>
            <person name="Eme L."/>
            <person name="Dacks J.B."/>
            <person name="Karnkowska A."/>
            <person name="Elias M."/>
            <person name="Hampl V."/>
        </authorList>
    </citation>
    <scope>NUCLEOTIDE SEQUENCE [LARGE SCALE GENOMIC DNA]</scope>
    <source>
        <strain evidence="7">NAU3</strain>
        <tissue evidence="7">Gut</tissue>
    </source>
</reference>
<keyword evidence="4" id="KW-0067">ATP-binding</keyword>
<evidence type="ECO:0000256" key="2">
    <source>
        <dbReference type="ARBA" id="ARBA00022741"/>
    </source>
</evidence>
<dbReference type="Pfam" id="PF07714">
    <property type="entry name" value="PK_Tyr_Ser-Thr"/>
    <property type="match status" value="1"/>
</dbReference>
<keyword evidence="5" id="KW-1133">Transmembrane helix</keyword>
<dbReference type="InterPro" id="IPR000719">
    <property type="entry name" value="Prot_kinase_dom"/>
</dbReference>
<dbReference type="PANTHER" id="PTHR44329">
    <property type="entry name" value="SERINE/THREONINE-PROTEIN KINASE TNNI3K-RELATED"/>
    <property type="match status" value="1"/>
</dbReference>
<protein>
    <recommendedName>
        <fullName evidence="6">Protein kinase domain-containing protein</fullName>
    </recommendedName>
</protein>
<dbReference type="SUPFAM" id="SSF56112">
    <property type="entry name" value="Protein kinase-like (PK-like)"/>
    <property type="match status" value="1"/>
</dbReference>
<feature type="domain" description="Protein kinase" evidence="6">
    <location>
        <begin position="37"/>
        <end position="344"/>
    </location>
</feature>
<evidence type="ECO:0000259" key="6">
    <source>
        <dbReference type="PROSITE" id="PS50011"/>
    </source>
</evidence>
<sequence length="365" mass="41095">MNPALEWCERLLYENGLRSESFIVKMSATDERKSQAKQVMRWLGPLIGGLVALFLLLLIILLLVRRHRKKKESQLQNPAEMNSFDEVIVKDDGFQQTDVLNHNSTFSLDDPIPAIPTSEATDHTRLPAHNTDHDGNKIQKEEIVAAVSFEDYATKTPMSKQQSLYSRLHGQTKIEFDKLKLRMQLARGVERLVSQNAQAAELANLSPHTIFIDAAGNLFFKASTTNDLGAFFGSCPTSLVEESKVGHENQRWQAPEVRPTNQQLDREKAAVFSLGLLLWEIETEEIPMKELDAANAQRVLGAGMQLDMEHIHPDEFSDAIIRCIHRSPSERPTAADAVKLLEELEKNENKPEALVPPNPVQLHNL</sequence>
<dbReference type="PROSITE" id="PS50011">
    <property type="entry name" value="PROTEIN_KINASE_DOM"/>
    <property type="match status" value="1"/>
</dbReference>
<organism evidence="7 8">
    <name type="scientific">Blattamonas nauphoetae</name>
    <dbReference type="NCBI Taxonomy" id="2049346"/>
    <lineage>
        <taxon>Eukaryota</taxon>
        <taxon>Metamonada</taxon>
        <taxon>Preaxostyla</taxon>
        <taxon>Oxymonadida</taxon>
        <taxon>Blattamonas</taxon>
    </lineage>
</organism>
<keyword evidence="1" id="KW-0808">Transferase</keyword>
<evidence type="ECO:0000313" key="7">
    <source>
        <dbReference type="EMBL" id="KAK2959090.1"/>
    </source>
</evidence>
<keyword evidence="3" id="KW-0418">Kinase</keyword>
<dbReference type="Proteomes" id="UP001281761">
    <property type="component" value="Unassembled WGS sequence"/>
</dbReference>
<keyword evidence="2" id="KW-0547">Nucleotide-binding</keyword>
<evidence type="ECO:0000256" key="1">
    <source>
        <dbReference type="ARBA" id="ARBA00022679"/>
    </source>
</evidence>
<comment type="caution">
    <text evidence="7">The sequence shown here is derived from an EMBL/GenBank/DDBJ whole genome shotgun (WGS) entry which is preliminary data.</text>
</comment>
<dbReference type="InterPro" id="IPR001245">
    <property type="entry name" value="Ser-Thr/Tyr_kinase_cat_dom"/>
</dbReference>